<dbReference type="EMBL" id="JALLBG020000062">
    <property type="protein sequence ID" value="KAL3768686.1"/>
    <property type="molecule type" value="Genomic_DNA"/>
</dbReference>
<protein>
    <recommendedName>
        <fullName evidence="4">Leucine-rich repeat-containing N-terminal plant-type domain-containing protein</fullName>
    </recommendedName>
</protein>
<proteinExistence type="predicted"/>
<accession>A0ABD3N0V5</accession>
<feature type="compositionally biased region" description="Low complexity" evidence="1">
    <location>
        <begin position="186"/>
        <end position="196"/>
    </location>
</feature>
<comment type="caution">
    <text evidence="2">The sequence shown here is derived from an EMBL/GenBank/DDBJ whole genome shotgun (WGS) entry which is preliminary data.</text>
</comment>
<keyword evidence="3" id="KW-1185">Reference proteome</keyword>
<evidence type="ECO:0008006" key="4">
    <source>
        <dbReference type="Google" id="ProtNLM"/>
    </source>
</evidence>
<feature type="compositionally biased region" description="Polar residues" evidence="1">
    <location>
        <begin position="133"/>
        <end position="159"/>
    </location>
</feature>
<dbReference type="AlphaFoldDB" id="A0ABD3N0V5"/>
<reference evidence="2 3" key="1">
    <citation type="submission" date="2024-10" db="EMBL/GenBank/DDBJ databases">
        <title>Updated reference genomes for cyclostephanoid diatoms.</title>
        <authorList>
            <person name="Roberts W.R."/>
            <person name="Alverson A.J."/>
        </authorList>
    </citation>
    <scope>NUCLEOTIDE SEQUENCE [LARGE SCALE GENOMIC DNA]</scope>
    <source>
        <strain evidence="2 3">AJA232-27</strain>
    </source>
</reference>
<evidence type="ECO:0000313" key="2">
    <source>
        <dbReference type="EMBL" id="KAL3768686.1"/>
    </source>
</evidence>
<evidence type="ECO:0000256" key="1">
    <source>
        <dbReference type="SAM" id="MobiDB-lite"/>
    </source>
</evidence>
<feature type="region of interest" description="Disordered" evidence="1">
    <location>
        <begin position="88"/>
        <end position="178"/>
    </location>
</feature>
<sequence>MDVNWRIIEADQVPNYFDSIISNIHHRNTIKSSRNSNNNLLELEIDIDSLPSDLADFVMNQEQLLFQNDYVGNGNGGGDDILDEEDARVRRDGDDVNNKDSNKDEDLEEVVEDEESGDDVQMHHNIHDVKTDSIINDNPTNAQNTGNTIVENNTRKQSPAPSPDVTRTPCPLGTYSVAHPSSTTAAAAAATTTTSSQGEGGEDPDYYDLDYDDYIKTNNDDNRCLPCPEGTTTLRVGSTACQVVTVEDLLGMIYDLASGDSWSEQQRRGWKSELPVCNWEGVSCNTNGEINGLSFPAIGFPIITSDSDGN</sequence>
<evidence type="ECO:0000313" key="3">
    <source>
        <dbReference type="Proteomes" id="UP001530293"/>
    </source>
</evidence>
<gene>
    <name evidence="2" type="ORF">ACHAWU_006787</name>
</gene>
<feature type="compositionally biased region" description="Basic and acidic residues" evidence="1">
    <location>
        <begin position="88"/>
        <end position="104"/>
    </location>
</feature>
<organism evidence="2 3">
    <name type="scientific">Discostella pseudostelligera</name>
    <dbReference type="NCBI Taxonomy" id="259834"/>
    <lineage>
        <taxon>Eukaryota</taxon>
        <taxon>Sar</taxon>
        <taxon>Stramenopiles</taxon>
        <taxon>Ochrophyta</taxon>
        <taxon>Bacillariophyta</taxon>
        <taxon>Coscinodiscophyceae</taxon>
        <taxon>Thalassiosirophycidae</taxon>
        <taxon>Stephanodiscales</taxon>
        <taxon>Stephanodiscaceae</taxon>
        <taxon>Discostella</taxon>
    </lineage>
</organism>
<dbReference type="Proteomes" id="UP001530293">
    <property type="component" value="Unassembled WGS sequence"/>
</dbReference>
<feature type="compositionally biased region" description="Acidic residues" evidence="1">
    <location>
        <begin position="105"/>
        <end position="118"/>
    </location>
</feature>
<feature type="region of interest" description="Disordered" evidence="1">
    <location>
        <begin position="186"/>
        <end position="205"/>
    </location>
</feature>
<name>A0ABD3N0V5_9STRA</name>
<feature type="compositionally biased region" description="Basic and acidic residues" evidence="1">
    <location>
        <begin position="120"/>
        <end position="131"/>
    </location>
</feature>